<dbReference type="Proteomes" id="UP000814033">
    <property type="component" value="Unassembled WGS sequence"/>
</dbReference>
<dbReference type="EMBL" id="MU275911">
    <property type="protein sequence ID" value="KAI0047109.1"/>
    <property type="molecule type" value="Genomic_DNA"/>
</dbReference>
<organism evidence="1 2">
    <name type="scientific">Auriscalpium vulgare</name>
    <dbReference type="NCBI Taxonomy" id="40419"/>
    <lineage>
        <taxon>Eukaryota</taxon>
        <taxon>Fungi</taxon>
        <taxon>Dikarya</taxon>
        <taxon>Basidiomycota</taxon>
        <taxon>Agaricomycotina</taxon>
        <taxon>Agaricomycetes</taxon>
        <taxon>Russulales</taxon>
        <taxon>Auriscalpiaceae</taxon>
        <taxon>Auriscalpium</taxon>
    </lineage>
</organism>
<sequence>MGQESSQSRPATCGTNGGLFRPRTSRAEKLKRPRPSVARQRQGRYPHTSNCGGQLPPSPPTWSRVWGSKATPASINLTQSPSVSSLASGSSFSAHGGRQSPAAEALPLDARGEHGGGHPQHPAATAGPAHTLPPPMQPRPARGKTQRANITIATQNLNGRARLAADAAPTSKWQTVNALVRQQKVNVLGLQETHLTPTHLATITTLYQRRLLIFNSADPERPGASAGVAFAINKDITRTNNVRFIDLIPGRAALLILNWRDGATTSILNTYAPNRAASHPAFWSRLEAALHAEGITRIDFHLGDFNLVENAIDRAPARLDQLNAIDALRDFRTAFSLQDTWRVEHPDSRLFTFRTRREALFTQSRLDRIYTTPSVAAAVFEWRHQAGAFPSDHDLISVRYAPLDAPTIGAGRWTLPLTLLTDQAFLTSVVDCGRRLHTDIDGCAAARSAQHNPQRLWAKFKRDITSLARTAAKRAHGRIDSKLRALRADVAALESDPSLDTDNSIRRDIALLNDEIQHLADKKSTNERRRLKAKWHTHSDTLSKLWLRANAVK</sequence>
<gene>
    <name evidence="1" type="ORF">FA95DRAFT_1493043</name>
</gene>
<accession>A0ACB8RS53</accession>
<name>A0ACB8RS53_9AGAM</name>
<reference evidence="1" key="2">
    <citation type="journal article" date="2022" name="New Phytol.">
        <title>Evolutionary transition to the ectomycorrhizal habit in the genomes of a hyperdiverse lineage of mushroom-forming fungi.</title>
        <authorList>
            <person name="Looney B."/>
            <person name="Miyauchi S."/>
            <person name="Morin E."/>
            <person name="Drula E."/>
            <person name="Courty P.E."/>
            <person name="Kohler A."/>
            <person name="Kuo A."/>
            <person name="LaButti K."/>
            <person name="Pangilinan J."/>
            <person name="Lipzen A."/>
            <person name="Riley R."/>
            <person name="Andreopoulos W."/>
            <person name="He G."/>
            <person name="Johnson J."/>
            <person name="Nolan M."/>
            <person name="Tritt A."/>
            <person name="Barry K.W."/>
            <person name="Grigoriev I.V."/>
            <person name="Nagy L.G."/>
            <person name="Hibbett D."/>
            <person name="Henrissat B."/>
            <person name="Matheny P.B."/>
            <person name="Labbe J."/>
            <person name="Martin F.M."/>
        </authorList>
    </citation>
    <scope>NUCLEOTIDE SEQUENCE</scope>
    <source>
        <strain evidence="1">FP105234-sp</strain>
    </source>
</reference>
<comment type="caution">
    <text evidence="1">The sequence shown here is derived from an EMBL/GenBank/DDBJ whole genome shotgun (WGS) entry which is preliminary data.</text>
</comment>
<protein>
    <submittedName>
        <fullName evidence="1">DNase I-like protein</fullName>
    </submittedName>
</protein>
<reference evidence="1" key="1">
    <citation type="submission" date="2021-02" db="EMBL/GenBank/DDBJ databases">
        <authorList>
            <consortium name="DOE Joint Genome Institute"/>
            <person name="Ahrendt S."/>
            <person name="Looney B.P."/>
            <person name="Miyauchi S."/>
            <person name="Morin E."/>
            <person name="Drula E."/>
            <person name="Courty P.E."/>
            <person name="Chicoki N."/>
            <person name="Fauchery L."/>
            <person name="Kohler A."/>
            <person name="Kuo A."/>
            <person name="Labutti K."/>
            <person name="Pangilinan J."/>
            <person name="Lipzen A."/>
            <person name="Riley R."/>
            <person name="Andreopoulos W."/>
            <person name="He G."/>
            <person name="Johnson J."/>
            <person name="Barry K.W."/>
            <person name="Grigoriev I.V."/>
            <person name="Nagy L."/>
            <person name="Hibbett D."/>
            <person name="Henrissat B."/>
            <person name="Matheny P.B."/>
            <person name="Labbe J."/>
            <person name="Martin F."/>
        </authorList>
    </citation>
    <scope>NUCLEOTIDE SEQUENCE</scope>
    <source>
        <strain evidence="1">FP105234-sp</strain>
    </source>
</reference>
<evidence type="ECO:0000313" key="1">
    <source>
        <dbReference type="EMBL" id="KAI0047109.1"/>
    </source>
</evidence>
<evidence type="ECO:0000313" key="2">
    <source>
        <dbReference type="Proteomes" id="UP000814033"/>
    </source>
</evidence>
<feature type="non-terminal residue" evidence="1">
    <location>
        <position position="553"/>
    </location>
</feature>
<proteinExistence type="predicted"/>
<keyword evidence="2" id="KW-1185">Reference proteome</keyword>